<keyword evidence="2" id="KW-1185">Reference proteome</keyword>
<gene>
    <name evidence="1" type="ordered locus">Caci_1482</name>
</gene>
<reference evidence="1 2" key="1">
    <citation type="journal article" date="2009" name="Stand. Genomic Sci.">
        <title>Complete genome sequence of Catenulispora acidiphila type strain (ID 139908).</title>
        <authorList>
            <person name="Copeland A."/>
            <person name="Lapidus A."/>
            <person name="Glavina Del Rio T."/>
            <person name="Nolan M."/>
            <person name="Lucas S."/>
            <person name="Chen F."/>
            <person name="Tice H."/>
            <person name="Cheng J.F."/>
            <person name="Bruce D."/>
            <person name="Goodwin L."/>
            <person name="Pitluck S."/>
            <person name="Mikhailova N."/>
            <person name="Pati A."/>
            <person name="Ivanova N."/>
            <person name="Mavromatis K."/>
            <person name="Chen A."/>
            <person name="Palaniappan K."/>
            <person name="Chain P."/>
            <person name="Land M."/>
            <person name="Hauser L."/>
            <person name="Chang Y.J."/>
            <person name="Jeffries C.D."/>
            <person name="Chertkov O."/>
            <person name="Brettin T."/>
            <person name="Detter J.C."/>
            <person name="Han C."/>
            <person name="Ali Z."/>
            <person name="Tindall B.J."/>
            <person name="Goker M."/>
            <person name="Bristow J."/>
            <person name="Eisen J.A."/>
            <person name="Markowitz V."/>
            <person name="Hugenholtz P."/>
            <person name="Kyrpides N.C."/>
            <person name="Klenk H.P."/>
        </authorList>
    </citation>
    <scope>NUCLEOTIDE SEQUENCE [LARGE SCALE GENOMIC DNA]</scope>
    <source>
        <strain evidence="2">DSM 44928 / JCM 14897 / NBRC 102108 / NRRL B-24433 / ID139908</strain>
    </source>
</reference>
<sequence>MGTDDDLFRRQRLLQGEAEAVLDDLDLAAGLETVGDPIRTGSSALGVMVKPDIDVTTACARLDLAAFDAVAHLATRLARHARVRQVTFRNDTGVWNAEPDKYPDGLYLSVSYRSPRPRDWSLDLWFVDEPDRQPDLAHLRTLLPRLTDETREAILRIKEGWTPRPEYGREVNGTLIYEAVLDGGVRTLPDFAEWLAQDAPALKTDTARA</sequence>
<accession>C7QA07</accession>
<dbReference type="RefSeq" id="WP_012785699.1">
    <property type="nucleotide sequence ID" value="NC_013131.1"/>
</dbReference>
<dbReference type="EMBL" id="CP001700">
    <property type="protein sequence ID" value="ACU70405.1"/>
    <property type="molecule type" value="Genomic_DNA"/>
</dbReference>
<dbReference type="HOGENOM" id="CLU_118556_0_0_11"/>
<dbReference type="OrthoDB" id="7946528at2"/>
<proteinExistence type="predicted"/>
<protein>
    <submittedName>
        <fullName evidence="1">Uncharacterized protein</fullName>
    </submittedName>
</protein>
<evidence type="ECO:0000313" key="1">
    <source>
        <dbReference type="EMBL" id="ACU70405.1"/>
    </source>
</evidence>
<name>C7QA07_CATAD</name>
<dbReference type="InParanoid" id="C7QA07"/>
<organism evidence="1 2">
    <name type="scientific">Catenulispora acidiphila (strain DSM 44928 / JCM 14897 / NBRC 102108 / NRRL B-24433 / ID139908)</name>
    <dbReference type="NCBI Taxonomy" id="479433"/>
    <lineage>
        <taxon>Bacteria</taxon>
        <taxon>Bacillati</taxon>
        <taxon>Actinomycetota</taxon>
        <taxon>Actinomycetes</taxon>
        <taxon>Catenulisporales</taxon>
        <taxon>Catenulisporaceae</taxon>
        <taxon>Catenulispora</taxon>
    </lineage>
</organism>
<dbReference type="eggNOG" id="ENOG5031BVP">
    <property type="taxonomic scope" value="Bacteria"/>
</dbReference>
<evidence type="ECO:0000313" key="2">
    <source>
        <dbReference type="Proteomes" id="UP000000851"/>
    </source>
</evidence>
<dbReference type="AlphaFoldDB" id="C7QA07"/>
<dbReference type="Proteomes" id="UP000000851">
    <property type="component" value="Chromosome"/>
</dbReference>
<dbReference type="KEGG" id="cai:Caci_1482"/>